<dbReference type="InterPro" id="IPR021845">
    <property type="entry name" value="DUF3440"/>
</dbReference>
<feature type="domain" description="Phosphoadenosine phosphosulphate reductase" evidence="1">
    <location>
        <begin position="27"/>
        <end position="233"/>
    </location>
</feature>
<dbReference type="GO" id="GO:0003824">
    <property type="term" value="F:catalytic activity"/>
    <property type="evidence" value="ECO:0007669"/>
    <property type="project" value="InterPro"/>
</dbReference>
<dbReference type="InterPro" id="IPR014729">
    <property type="entry name" value="Rossmann-like_a/b/a_fold"/>
</dbReference>
<dbReference type="AlphaFoldDB" id="A0AAU8BNK5"/>
<dbReference type="SUPFAM" id="SSF52402">
    <property type="entry name" value="Adenine nucleotide alpha hydrolases-like"/>
    <property type="match status" value="1"/>
</dbReference>
<sequence>MKRRLNKDVDEAARDRIRILFDEFDHLYVSFSGGKDSGVLLNLVIEEAKKRKRLPVDVLIVDLEAQYQQTIRFIETMVDKEEVNAFWVCLPLSLRNSVSQFRPKWVCWEPDKEDIWVRRKPTHTSVIDEMDYFPFYRYAMEFEEFVAGFGEWYCEWKKSRGVCLVAIRADESLHRYNTIKNRKKSKLEPYGWTTRASERFYKAYPIYDWHVIDVWVANGRYGWPYNRVYDLMYQAGLTLAQQRLCQPFGDDQRKGLWLYHILEPRTWQKLVQRVEGCNFGARYCKRQGRILGYYKFELPKGYTYRSYSKYLLNSMPPHLASHYRERLFKFLNWWRKNGKRYGISSIPDFAEKKLEAKKKVPSWRRICKVLIKNDYWCRELSFGQNKRLTEHYVDLYDEYFRKKNKL</sequence>
<dbReference type="GO" id="GO:0071453">
    <property type="term" value="P:cellular response to oxygen levels"/>
    <property type="evidence" value="ECO:0007669"/>
    <property type="project" value="TreeGrafter"/>
</dbReference>
<gene>
    <name evidence="2" type="ORF">PG915_22610</name>
</gene>
<reference evidence="2" key="1">
    <citation type="submission" date="2023-01" db="EMBL/GenBank/DDBJ databases">
        <title>Vibrio sp. CB1-14 genome sequencing.</title>
        <authorList>
            <person name="Otstavnykh N."/>
            <person name="Isaeva M."/>
            <person name="Meleshko D."/>
        </authorList>
    </citation>
    <scope>NUCLEOTIDE SEQUENCE</scope>
    <source>
        <strain evidence="2">CB1-14</strain>
    </source>
</reference>
<protein>
    <submittedName>
        <fullName evidence="2">DUF3440 domain-containing protein</fullName>
    </submittedName>
</protein>
<dbReference type="EMBL" id="CP115921">
    <property type="protein sequence ID" value="XCD18073.1"/>
    <property type="molecule type" value="Genomic_DNA"/>
</dbReference>
<accession>A0AAU8BNK5</accession>
<dbReference type="InterPro" id="IPR002500">
    <property type="entry name" value="PAPS_reduct_dom"/>
</dbReference>
<dbReference type="KEGG" id="vck:PG915_22610"/>
<name>A0AAU8BNK5_9VIBR</name>
<evidence type="ECO:0000313" key="2">
    <source>
        <dbReference type="EMBL" id="XCD18073.1"/>
    </source>
</evidence>
<dbReference type="PANTHER" id="PTHR30083">
    <property type="entry name" value="TRANSCRIPTIONAL REGULATOR-RELATED"/>
    <property type="match status" value="1"/>
</dbReference>
<dbReference type="Pfam" id="PF11922">
    <property type="entry name" value="DUF3440"/>
    <property type="match status" value="1"/>
</dbReference>
<proteinExistence type="predicted"/>
<evidence type="ECO:0000259" key="1">
    <source>
        <dbReference type="Pfam" id="PF01507"/>
    </source>
</evidence>
<dbReference type="RefSeq" id="WP_353499229.1">
    <property type="nucleotide sequence ID" value="NZ_CP115921.1"/>
</dbReference>
<dbReference type="Gene3D" id="3.40.50.620">
    <property type="entry name" value="HUPs"/>
    <property type="match status" value="1"/>
</dbReference>
<dbReference type="PANTHER" id="PTHR30083:SF0">
    <property type="entry name" value="3'-PHOSPHOADENOSINE 5'-PHOSPHOSULFATE SULFOTRANSFERASE (PAPS REDUCTASE)_FAD SYNTHETASE"/>
    <property type="match status" value="1"/>
</dbReference>
<dbReference type="CDD" id="cd23947">
    <property type="entry name" value="PAPS_reductase-like_YbdN"/>
    <property type="match status" value="1"/>
</dbReference>
<dbReference type="Pfam" id="PF01507">
    <property type="entry name" value="PAPS_reduct"/>
    <property type="match status" value="1"/>
</dbReference>
<organism evidence="2">
    <name type="scientific">Vibrio chaetopteri</name>
    <dbReference type="NCBI Taxonomy" id="3016528"/>
    <lineage>
        <taxon>Bacteria</taxon>
        <taxon>Pseudomonadati</taxon>
        <taxon>Pseudomonadota</taxon>
        <taxon>Gammaproteobacteria</taxon>
        <taxon>Vibrionales</taxon>
        <taxon>Vibrionaceae</taxon>
        <taxon>Vibrio</taxon>
    </lineage>
</organism>